<dbReference type="EMBL" id="JAAIUV010000001">
    <property type="protein sequence ID" value="NEX77338.1"/>
    <property type="molecule type" value="Genomic_DNA"/>
</dbReference>
<keyword evidence="1" id="KW-0472">Membrane</keyword>
<organism evidence="2 3">
    <name type="scientific">Neobacillus thermocopriae</name>
    <dbReference type="NCBI Taxonomy" id="1215031"/>
    <lineage>
        <taxon>Bacteria</taxon>
        <taxon>Bacillati</taxon>
        <taxon>Bacillota</taxon>
        <taxon>Bacilli</taxon>
        <taxon>Bacillales</taxon>
        <taxon>Bacillaceae</taxon>
        <taxon>Neobacillus</taxon>
    </lineage>
</organism>
<reference evidence="2" key="1">
    <citation type="submission" date="2020-02" db="EMBL/GenBank/DDBJ databases">
        <title>Bacillus sedimentmangrovi sp. nov., isolated from sediment of the mangrove ecosystem.</title>
        <authorList>
            <person name="Liu G."/>
        </authorList>
    </citation>
    <scope>NUCLEOTIDE SEQUENCE [LARGE SCALE GENOMIC DNA]</scope>
    <source>
        <strain evidence="2">SgZ-7</strain>
    </source>
</reference>
<keyword evidence="1" id="KW-1133">Transmembrane helix</keyword>
<dbReference type="AlphaFoldDB" id="A0A6B3TKX8"/>
<evidence type="ECO:0000313" key="2">
    <source>
        <dbReference type="EMBL" id="NEX77338.1"/>
    </source>
</evidence>
<accession>A0A6B3TKX8</accession>
<dbReference type="Proteomes" id="UP000481621">
    <property type="component" value="Unassembled WGS sequence"/>
</dbReference>
<sequence length="365" mass="43027">MNLRFKKLYIYISIFIVLFFFSYFIVKKVGYFNNQTDEPVYQSMNIEEKFFDQTSNGIVPNDLLLLYSHPFNKKSYLLKTKEKQIEHEVLIEENGLFYIDENSNNKNIILWSNLGNSLFEIEQDGYKQNKVEIGQPLNFIVKEKDIEILSLNTSTTENSILINIRGEQFKLIFKPLIINATHDEQYIYLFGDIIEEERSVVYVISKSSKQVIKEIPIKQNHASDMLIFNNNLVISTEKRLTIIEKESFNVDYIDINNKLLSFDQLHTYHNKLFVSYYDKGYTGLVILDENFKVLKYKTFNFPYMRAKFNGTYLYVMSQVTTSYNKTGHGIIGVFNIEKFKKIGQLKTPEKEHKLQDFFILKKGDN</sequence>
<name>A0A6B3TKX8_9BACI</name>
<feature type="transmembrane region" description="Helical" evidence="1">
    <location>
        <begin position="9"/>
        <end position="26"/>
    </location>
</feature>
<comment type="caution">
    <text evidence="2">The sequence shown here is derived from an EMBL/GenBank/DDBJ whole genome shotgun (WGS) entry which is preliminary data.</text>
</comment>
<evidence type="ECO:0000313" key="3">
    <source>
        <dbReference type="Proteomes" id="UP000481621"/>
    </source>
</evidence>
<keyword evidence="3" id="KW-1185">Reference proteome</keyword>
<dbReference type="RefSeq" id="WP_163183007.1">
    <property type="nucleotide sequence ID" value="NZ_JAAIUV010000001.1"/>
</dbReference>
<keyword evidence="1" id="KW-0812">Transmembrane</keyword>
<gene>
    <name evidence="2" type="ORF">G4Z05_00275</name>
</gene>
<evidence type="ECO:0000256" key="1">
    <source>
        <dbReference type="SAM" id="Phobius"/>
    </source>
</evidence>
<protein>
    <submittedName>
        <fullName evidence="2">Uncharacterized protein</fullName>
    </submittedName>
</protein>
<proteinExistence type="predicted"/>